<evidence type="ECO:0000313" key="3">
    <source>
        <dbReference type="Proteomes" id="UP000321832"/>
    </source>
</evidence>
<feature type="compositionally biased region" description="Low complexity" evidence="1">
    <location>
        <begin position="95"/>
        <end position="106"/>
    </location>
</feature>
<dbReference type="InterPro" id="IPR011195">
    <property type="entry name" value="UCP010256"/>
</dbReference>
<dbReference type="Pfam" id="PF05762">
    <property type="entry name" value="VWA_CoxE"/>
    <property type="match status" value="1"/>
</dbReference>
<dbReference type="InterPro" id="IPR008912">
    <property type="entry name" value="Uncharacterised_CoxE"/>
</dbReference>
<dbReference type="Proteomes" id="UP000321832">
    <property type="component" value="Unassembled WGS sequence"/>
</dbReference>
<dbReference type="CDD" id="cd00198">
    <property type="entry name" value="vWFA"/>
    <property type="match status" value="1"/>
</dbReference>
<accession>A0A5C6U0Y4</accession>
<evidence type="ECO:0000313" key="2">
    <source>
        <dbReference type="EMBL" id="TXC66527.1"/>
    </source>
</evidence>
<feature type="region of interest" description="Disordered" evidence="1">
    <location>
        <begin position="89"/>
        <end position="123"/>
    </location>
</feature>
<sequence length="384" mass="43618">MLAENLVHFTRILRDTGMAVGPDRVLAAIAAVEAVGLDRREDVRAALAAVMLERHEQQVIFDAAFDAFFRDPKLLEQMMCLLLPKVQGRGEKQQPPRANRLAEALAPPAPKREPRPENEAKTDEIQFETEFSFSERERLARADFESMSTAEYELAKKLAERSPLPVRPLKRRRHEASLRGTLDLRRTLHGMARQPHTLTPAFTEPRTERPPLVVLLDISGSMERYSRVFLHYVHGLTRRHLKVHTFVFGTRLTNISRCLRHRDPDVALKMADELVHDWKGGTRIATSLAEFNHRWARRVLGGNAAVLLVTDGLERDEAGALSRSAAQLQRMAHEVVWLNPLLRFEGFQPRAEGIRALLAHVDRFLPVHNLASPADWPGPCSDRR</sequence>
<feature type="compositionally biased region" description="Basic and acidic residues" evidence="1">
    <location>
        <begin position="110"/>
        <end position="123"/>
    </location>
</feature>
<organism evidence="2 3">
    <name type="scientific">Piscinibacter aquaticus</name>
    <dbReference type="NCBI Taxonomy" id="392597"/>
    <lineage>
        <taxon>Bacteria</taxon>
        <taxon>Pseudomonadati</taxon>
        <taxon>Pseudomonadota</taxon>
        <taxon>Betaproteobacteria</taxon>
        <taxon>Burkholderiales</taxon>
        <taxon>Sphaerotilaceae</taxon>
        <taxon>Piscinibacter</taxon>
    </lineage>
</organism>
<proteinExistence type="predicted"/>
<dbReference type="EMBL" id="VOPW01000001">
    <property type="protein sequence ID" value="TXC66527.1"/>
    <property type="molecule type" value="Genomic_DNA"/>
</dbReference>
<dbReference type="InterPro" id="IPR036465">
    <property type="entry name" value="vWFA_dom_sf"/>
</dbReference>
<dbReference type="PANTHER" id="PTHR39338:SF6">
    <property type="entry name" value="BLL5662 PROTEIN"/>
    <property type="match status" value="1"/>
</dbReference>
<keyword evidence="3" id="KW-1185">Reference proteome</keyword>
<dbReference type="SUPFAM" id="SSF53300">
    <property type="entry name" value="vWA-like"/>
    <property type="match status" value="1"/>
</dbReference>
<dbReference type="PANTHER" id="PTHR39338">
    <property type="entry name" value="BLL5662 PROTEIN-RELATED"/>
    <property type="match status" value="1"/>
</dbReference>
<dbReference type="Gene3D" id="3.40.50.410">
    <property type="entry name" value="von Willebrand factor, type A domain"/>
    <property type="match status" value="1"/>
</dbReference>
<reference evidence="2 3" key="1">
    <citation type="submission" date="2019-08" db="EMBL/GenBank/DDBJ databases">
        <authorList>
            <person name="Khan S.A."/>
            <person name="Jeon C.O."/>
            <person name="Jeong S.E."/>
        </authorList>
    </citation>
    <scope>NUCLEOTIDE SEQUENCE [LARGE SCALE GENOMIC DNA]</scope>
    <source>
        <strain evidence="3">IMCC1728</strain>
    </source>
</reference>
<dbReference type="AlphaFoldDB" id="A0A5C6U0Y4"/>
<comment type="caution">
    <text evidence="2">The sequence shown here is derived from an EMBL/GenBank/DDBJ whole genome shotgun (WGS) entry which is preliminary data.</text>
</comment>
<gene>
    <name evidence="2" type="ORF">FSC37_13775</name>
</gene>
<name>A0A5C6U0Y4_9BURK</name>
<evidence type="ECO:0000256" key="1">
    <source>
        <dbReference type="SAM" id="MobiDB-lite"/>
    </source>
</evidence>
<protein>
    <submittedName>
        <fullName evidence="2">VWA domain-containing protein</fullName>
    </submittedName>
</protein>
<dbReference type="PIRSF" id="PIRSF010256">
    <property type="entry name" value="CoxE_vWa"/>
    <property type="match status" value="1"/>
</dbReference>